<organism evidence="1 2">
    <name type="scientific">Streptosporangium sandarakinum</name>
    <dbReference type="NCBI Taxonomy" id="1260955"/>
    <lineage>
        <taxon>Bacteria</taxon>
        <taxon>Bacillati</taxon>
        <taxon>Actinomycetota</taxon>
        <taxon>Actinomycetes</taxon>
        <taxon>Streptosporangiales</taxon>
        <taxon>Streptosporangiaceae</taxon>
        <taxon>Streptosporangium</taxon>
    </lineage>
</organism>
<dbReference type="EMBL" id="JACCCO010000001">
    <property type="protein sequence ID" value="NYF39957.1"/>
    <property type="molecule type" value="Genomic_DNA"/>
</dbReference>
<sequence>MPYRPPLIAHEYFVADPPELPVRVRGEAGPATLTAAEAVASGGASVTLRPRPPPARRWWPRWAWRARG</sequence>
<gene>
    <name evidence="1" type="ORF">HDA43_002116</name>
</gene>
<evidence type="ECO:0000313" key="1">
    <source>
        <dbReference type="EMBL" id="NYF39957.1"/>
    </source>
</evidence>
<proteinExistence type="predicted"/>
<accession>A0A852UQZ8</accession>
<dbReference type="AlphaFoldDB" id="A0A852UQZ8"/>
<dbReference type="Proteomes" id="UP000576393">
    <property type="component" value="Unassembled WGS sequence"/>
</dbReference>
<comment type="caution">
    <text evidence="1">The sequence shown here is derived from an EMBL/GenBank/DDBJ whole genome shotgun (WGS) entry which is preliminary data.</text>
</comment>
<reference evidence="1 2" key="1">
    <citation type="submission" date="2020-07" db="EMBL/GenBank/DDBJ databases">
        <title>Sequencing the genomes of 1000 actinobacteria strains.</title>
        <authorList>
            <person name="Klenk H.-P."/>
        </authorList>
    </citation>
    <scope>NUCLEOTIDE SEQUENCE [LARGE SCALE GENOMIC DNA]</scope>
    <source>
        <strain evidence="1 2">DSM 45763</strain>
    </source>
</reference>
<name>A0A852UQZ8_9ACTN</name>
<keyword evidence="2" id="KW-1185">Reference proteome</keyword>
<evidence type="ECO:0000313" key="2">
    <source>
        <dbReference type="Proteomes" id="UP000576393"/>
    </source>
</evidence>
<protein>
    <submittedName>
        <fullName evidence="1">Uncharacterized protein</fullName>
    </submittedName>
</protein>